<dbReference type="PANTHER" id="PTHR39418">
    <property type="entry name" value="DEHYDROGENASE-RELATED"/>
    <property type="match status" value="1"/>
</dbReference>
<proteinExistence type="predicted"/>
<sequence length="153" mass="17210">MKWHEHCRFMGLERDYSVEELAKFHGHLGPFIVLGYRMGRHALHRLGSDPFALSATVYCSGTPPESCLVDGVQIGSGCTFGKRNIDLVVSPRIWVQFRHADGRTILLKPGPYRDRAAEFDGPDRELALENFAEAISPKRKITRLKYGAPQNAD</sequence>
<keyword evidence="3" id="KW-1185">Reference proteome</keyword>
<dbReference type="AlphaFoldDB" id="A0ABD8ACF9"/>
<gene>
    <name evidence="2" type="ORF">R6Y95_04300</name>
</gene>
<name>A0ABD8ACF9_9EURY</name>
<dbReference type="InterPro" id="IPR003814">
    <property type="entry name" value="FmdEsu_dom"/>
</dbReference>
<evidence type="ECO:0000259" key="1">
    <source>
        <dbReference type="Pfam" id="PF02663"/>
    </source>
</evidence>
<feature type="domain" description="Formylmethanofuran dehydrogenase subunit E" evidence="1">
    <location>
        <begin position="24"/>
        <end position="98"/>
    </location>
</feature>
<dbReference type="SUPFAM" id="SSF143555">
    <property type="entry name" value="FwdE-like"/>
    <property type="match status" value="1"/>
</dbReference>
<organism evidence="2 3">
    <name type="scientific">Methanoculleus palmolei</name>
    <dbReference type="NCBI Taxonomy" id="72612"/>
    <lineage>
        <taxon>Archaea</taxon>
        <taxon>Methanobacteriati</taxon>
        <taxon>Methanobacteriota</taxon>
        <taxon>Stenosarchaea group</taxon>
        <taxon>Methanomicrobia</taxon>
        <taxon>Methanomicrobiales</taxon>
        <taxon>Methanomicrobiaceae</taxon>
        <taxon>Methanoculleus</taxon>
    </lineage>
</organism>
<accession>A0ABD8ACF9</accession>
<dbReference type="Proteomes" id="UP001626603">
    <property type="component" value="Chromosome"/>
</dbReference>
<reference evidence="2 3" key="1">
    <citation type="submission" date="2023-10" db="EMBL/GenBank/DDBJ databases">
        <title>The complete genome sequence of Methanoculleus palmolei DSM 4273.</title>
        <authorList>
            <person name="Lai S.-J."/>
            <person name="You Y.-T."/>
            <person name="Chen S.-C."/>
        </authorList>
    </citation>
    <scope>NUCLEOTIDE SEQUENCE [LARGE SCALE GENOMIC DNA]</scope>
    <source>
        <strain evidence="2 3">DSM 4273</strain>
    </source>
</reference>
<evidence type="ECO:0000313" key="2">
    <source>
        <dbReference type="EMBL" id="WOX56561.1"/>
    </source>
</evidence>
<evidence type="ECO:0000313" key="3">
    <source>
        <dbReference type="Proteomes" id="UP001626603"/>
    </source>
</evidence>
<dbReference type="Pfam" id="PF02663">
    <property type="entry name" value="FmdE"/>
    <property type="match status" value="1"/>
</dbReference>
<dbReference type="Gene3D" id="3.30.1330.130">
    <property type="match status" value="1"/>
</dbReference>
<dbReference type="EMBL" id="CP137641">
    <property type="protein sequence ID" value="WOX56561.1"/>
    <property type="molecule type" value="Genomic_DNA"/>
</dbReference>
<protein>
    <submittedName>
        <fullName evidence="2">Formylmethanofuran dehydrogenase subunit E family protein</fullName>
    </submittedName>
</protein>
<dbReference type="InterPro" id="IPR053194">
    <property type="entry name" value="tRNA_methyltr_O"/>
</dbReference>
<dbReference type="PANTHER" id="PTHR39418:SF1">
    <property type="entry name" value="DEHYDROGENASE"/>
    <property type="match status" value="1"/>
</dbReference>